<protein>
    <submittedName>
        <fullName evidence="1">Histone-lysine N-methyltransferase SETMAR</fullName>
    </submittedName>
</protein>
<accession>A0A0L7R114</accession>
<dbReference type="InterPro" id="IPR036397">
    <property type="entry name" value="RNaseH_sf"/>
</dbReference>
<dbReference type="PANTHER" id="PTHR46060:SF1">
    <property type="entry name" value="MARINER MOS1 TRANSPOSASE-LIKE PROTEIN"/>
    <property type="match status" value="1"/>
</dbReference>
<feature type="non-terminal residue" evidence="1">
    <location>
        <position position="1"/>
    </location>
</feature>
<gene>
    <name evidence="1" type="ORF">WH47_12009</name>
</gene>
<dbReference type="GO" id="GO:0032259">
    <property type="term" value="P:methylation"/>
    <property type="evidence" value="ECO:0007669"/>
    <property type="project" value="UniProtKB-KW"/>
</dbReference>
<dbReference type="Gene3D" id="3.30.420.10">
    <property type="entry name" value="Ribonuclease H-like superfamily/Ribonuclease H"/>
    <property type="match status" value="1"/>
</dbReference>
<dbReference type="Proteomes" id="UP000053825">
    <property type="component" value="Unassembled WGS sequence"/>
</dbReference>
<keyword evidence="1" id="KW-0489">Methyltransferase</keyword>
<dbReference type="InterPro" id="IPR052709">
    <property type="entry name" value="Transposase-MT_Hybrid"/>
</dbReference>
<dbReference type="EMBL" id="KQ414668">
    <property type="protein sequence ID" value="KOC64545.1"/>
    <property type="molecule type" value="Genomic_DNA"/>
</dbReference>
<sequence length="74" mass="8473">KGVNLQYDNARPHVANVTSGKLKNLWEFPPHRPYSPDVAPSDYYLFKNLTNLLRGKNSTMTRQQTLQSINLVNT</sequence>
<dbReference type="AlphaFoldDB" id="A0A0L7R114"/>
<reference evidence="1 2" key="1">
    <citation type="submission" date="2015-07" db="EMBL/GenBank/DDBJ databases">
        <title>The genome of Habropoda laboriosa.</title>
        <authorList>
            <person name="Pan H."/>
            <person name="Kapheim K."/>
        </authorList>
    </citation>
    <scope>NUCLEOTIDE SEQUENCE [LARGE SCALE GENOMIC DNA]</scope>
    <source>
        <strain evidence="1">0110345459</strain>
    </source>
</reference>
<proteinExistence type="predicted"/>
<evidence type="ECO:0000313" key="2">
    <source>
        <dbReference type="Proteomes" id="UP000053825"/>
    </source>
</evidence>
<dbReference type="STRING" id="597456.A0A0L7R114"/>
<keyword evidence="1" id="KW-0808">Transferase</keyword>
<name>A0A0L7R114_9HYME</name>
<evidence type="ECO:0000313" key="1">
    <source>
        <dbReference type="EMBL" id="KOC64545.1"/>
    </source>
</evidence>
<organism evidence="1 2">
    <name type="scientific">Habropoda laboriosa</name>
    <dbReference type="NCBI Taxonomy" id="597456"/>
    <lineage>
        <taxon>Eukaryota</taxon>
        <taxon>Metazoa</taxon>
        <taxon>Ecdysozoa</taxon>
        <taxon>Arthropoda</taxon>
        <taxon>Hexapoda</taxon>
        <taxon>Insecta</taxon>
        <taxon>Pterygota</taxon>
        <taxon>Neoptera</taxon>
        <taxon>Endopterygota</taxon>
        <taxon>Hymenoptera</taxon>
        <taxon>Apocrita</taxon>
        <taxon>Aculeata</taxon>
        <taxon>Apoidea</taxon>
        <taxon>Anthophila</taxon>
        <taxon>Apidae</taxon>
        <taxon>Habropoda</taxon>
    </lineage>
</organism>
<dbReference type="PANTHER" id="PTHR46060">
    <property type="entry name" value="MARINER MOS1 TRANSPOSASE-LIKE PROTEIN"/>
    <property type="match status" value="1"/>
</dbReference>
<keyword evidence="2" id="KW-1185">Reference proteome</keyword>
<dbReference type="GO" id="GO:0008168">
    <property type="term" value="F:methyltransferase activity"/>
    <property type="evidence" value="ECO:0007669"/>
    <property type="project" value="UniProtKB-KW"/>
</dbReference>
<dbReference type="GO" id="GO:0003676">
    <property type="term" value="F:nucleic acid binding"/>
    <property type="evidence" value="ECO:0007669"/>
    <property type="project" value="InterPro"/>
</dbReference>